<dbReference type="Proteomes" id="UP000238701">
    <property type="component" value="Unassembled WGS sequence"/>
</dbReference>
<gene>
    <name evidence="3" type="ORF">SBA1_890008</name>
</gene>
<reference evidence="4" key="1">
    <citation type="submission" date="2018-02" db="EMBL/GenBank/DDBJ databases">
        <authorList>
            <person name="Hausmann B."/>
        </authorList>
    </citation>
    <scope>NUCLEOTIDE SEQUENCE [LARGE SCALE GENOMIC DNA]</scope>
    <source>
        <strain evidence="4">Peat soil MAG SbA1</strain>
    </source>
</reference>
<name>A0A2U3LA59_9BACT</name>
<protein>
    <recommendedName>
        <fullName evidence="2">KANL3/Tex30 alpha/beta hydrolase-like domain-containing protein</fullName>
    </recommendedName>
</protein>
<dbReference type="InterPro" id="IPR029058">
    <property type="entry name" value="AB_hydrolase_fold"/>
</dbReference>
<dbReference type="AlphaFoldDB" id="A0A2U3LA59"/>
<dbReference type="EMBL" id="OMOD01000187">
    <property type="protein sequence ID" value="SPF48835.1"/>
    <property type="molecule type" value="Genomic_DNA"/>
</dbReference>
<organism evidence="3 4">
    <name type="scientific">Candidatus Sulfotelmatobacter kueseliae</name>
    <dbReference type="NCBI Taxonomy" id="2042962"/>
    <lineage>
        <taxon>Bacteria</taxon>
        <taxon>Pseudomonadati</taxon>
        <taxon>Acidobacteriota</taxon>
        <taxon>Terriglobia</taxon>
        <taxon>Terriglobales</taxon>
        <taxon>Candidatus Korobacteraceae</taxon>
        <taxon>Candidatus Sulfotelmatobacter</taxon>
    </lineage>
</organism>
<dbReference type="InterPro" id="IPR046879">
    <property type="entry name" value="KANL3/Tex30_Abhydrolase"/>
</dbReference>
<dbReference type="OrthoDB" id="652634at2"/>
<evidence type="ECO:0000313" key="4">
    <source>
        <dbReference type="Proteomes" id="UP000238701"/>
    </source>
</evidence>
<feature type="region of interest" description="Disordered" evidence="1">
    <location>
        <begin position="116"/>
        <end position="162"/>
    </location>
</feature>
<dbReference type="InterPro" id="IPR026555">
    <property type="entry name" value="NSL3/Tex30"/>
</dbReference>
<sequence length="301" mass="31563">MTASIRAFADNTADPKVSGFLHLPDTPNGNALVLTHGAGSNAQAPLLRALADAFCAAGFTVLRCDLPYRQARSFGPPGPGDAARDRAGLKTAIEALKKNLVAPSLSRRSLVGQGGGVDSLTNEVAPPVSRSLRQGGGVDSLTNEVAPPVSRSLRQGGDSHKDEVAPSNAVLVGWGGKIFLAGHSYGGRQSSILCAELSEKDPNLVAALLLLSYPLHPPLRPEQQRTQHLPDLRTPALFVHGTRDPFGSIAEIEQALKMIPARTKLLAIEGAGHDLGFKGKAKDEALAGLVLREFQTFAGGK</sequence>
<evidence type="ECO:0000259" key="2">
    <source>
        <dbReference type="Pfam" id="PF20408"/>
    </source>
</evidence>
<dbReference type="SUPFAM" id="SSF53474">
    <property type="entry name" value="alpha/beta-Hydrolases"/>
    <property type="match status" value="1"/>
</dbReference>
<dbReference type="Gene3D" id="3.40.50.1820">
    <property type="entry name" value="alpha/beta hydrolase"/>
    <property type="match status" value="2"/>
</dbReference>
<evidence type="ECO:0000256" key="1">
    <source>
        <dbReference type="SAM" id="MobiDB-lite"/>
    </source>
</evidence>
<feature type="domain" description="KANL3/Tex30 alpha/beta hydrolase-like" evidence="2">
    <location>
        <begin position="172"/>
        <end position="280"/>
    </location>
</feature>
<dbReference type="PANTHER" id="PTHR13136">
    <property type="entry name" value="TESTIS DEVELOPMENT PROTEIN PRTD"/>
    <property type="match status" value="1"/>
</dbReference>
<accession>A0A2U3LA59</accession>
<dbReference type="Pfam" id="PF20408">
    <property type="entry name" value="Abhydrolase_11"/>
    <property type="match status" value="1"/>
</dbReference>
<evidence type="ECO:0000313" key="3">
    <source>
        <dbReference type="EMBL" id="SPF48835.1"/>
    </source>
</evidence>
<proteinExistence type="predicted"/>
<dbReference type="PANTHER" id="PTHR13136:SF11">
    <property type="entry name" value="TESTIS-EXPRESSED PROTEIN 30"/>
    <property type="match status" value="1"/>
</dbReference>